<evidence type="ECO:0000256" key="5">
    <source>
        <dbReference type="SAM" id="Phobius"/>
    </source>
</evidence>
<protein>
    <submittedName>
        <fullName evidence="7">DMT family transporter</fullName>
    </submittedName>
</protein>
<name>A0ABT7XLH7_9NEIS</name>
<keyword evidence="8" id="KW-1185">Reference proteome</keyword>
<sequence>MERQDLMSLLLLAALWGASFLFMRVAAPLFGPPALIALRVGLAGLVLLPLLLWSGEWRYFRSHAGPLALMGVLNLALPFLLIAWALLSLPAGVGSVLNATTPLMTALLAWPMAREPLTRRRLVGLLLGLSGVVVLVVGKGGFIGDHNAGPLPVLAMLGATASYGVAAHLARRLLVGVPPRVSTCGSLMVASLLLLPLAASHWPVAVIPREGWMAVAGLALGSTAFAYLLYYRLLARLGATRAVTVTYLVPLFGVLWGVLLLGETLRPAMLVGALLILAGVAWTQGAVSFGRLAKNPR</sequence>
<dbReference type="Gene3D" id="1.10.3730.20">
    <property type="match status" value="1"/>
</dbReference>
<feature type="transmembrane region" description="Helical" evidence="5">
    <location>
        <begin position="181"/>
        <end position="199"/>
    </location>
</feature>
<evidence type="ECO:0000313" key="8">
    <source>
        <dbReference type="Proteomes" id="UP001168540"/>
    </source>
</evidence>
<reference evidence="7" key="1">
    <citation type="submission" date="2023-06" db="EMBL/GenBank/DDBJ databases">
        <authorList>
            <person name="Zhang S."/>
        </authorList>
    </citation>
    <scope>NUCLEOTIDE SEQUENCE</scope>
    <source>
        <strain evidence="7">SG2303</strain>
    </source>
</reference>
<dbReference type="RefSeq" id="WP_289829009.1">
    <property type="nucleotide sequence ID" value="NZ_JAUEDK010000007.1"/>
</dbReference>
<evidence type="ECO:0000313" key="7">
    <source>
        <dbReference type="EMBL" id="MDN0074439.1"/>
    </source>
</evidence>
<dbReference type="InterPro" id="IPR037185">
    <property type="entry name" value="EmrE-like"/>
</dbReference>
<feature type="transmembrane region" description="Helical" evidence="5">
    <location>
        <begin position="67"/>
        <end position="87"/>
    </location>
</feature>
<dbReference type="Pfam" id="PF00892">
    <property type="entry name" value="EamA"/>
    <property type="match status" value="2"/>
</dbReference>
<keyword evidence="3 5" id="KW-1133">Transmembrane helix</keyword>
<proteinExistence type="predicted"/>
<feature type="transmembrane region" description="Helical" evidence="5">
    <location>
        <begin position="268"/>
        <end position="289"/>
    </location>
</feature>
<dbReference type="PANTHER" id="PTHR32322:SF9">
    <property type="entry name" value="AMINO-ACID METABOLITE EFFLUX PUMP-RELATED"/>
    <property type="match status" value="1"/>
</dbReference>
<feature type="transmembrane region" description="Helical" evidence="5">
    <location>
        <begin position="122"/>
        <end position="143"/>
    </location>
</feature>
<feature type="transmembrane region" description="Helical" evidence="5">
    <location>
        <begin position="211"/>
        <end position="230"/>
    </location>
</feature>
<feature type="transmembrane region" description="Helical" evidence="5">
    <location>
        <begin position="36"/>
        <end position="55"/>
    </location>
</feature>
<evidence type="ECO:0000256" key="4">
    <source>
        <dbReference type="ARBA" id="ARBA00023136"/>
    </source>
</evidence>
<keyword evidence="4 5" id="KW-0472">Membrane</keyword>
<feature type="transmembrane region" description="Helical" evidence="5">
    <location>
        <begin position="93"/>
        <end position="110"/>
    </location>
</feature>
<organism evidence="7 8">
    <name type="scientific">Crenobacter oryzisoli</name>
    <dbReference type="NCBI Taxonomy" id="3056844"/>
    <lineage>
        <taxon>Bacteria</taxon>
        <taxon>Pseudomonadati</taxon>
        <taxon>Pseudomonadota</taxon>
        <taxon>Betaproteobacteria</taxon>
        <taxon>Neisseriales</taxon>
        <taxon>Neisseriaceae</taxon>
        <taxon>Crenobacter</taxon>
    </lineage>
</organism>
<evidence type="ECO:0000256" key="2">
    <source>
        <dbReference type="ARBA" id="ARBA00022692"/>
    </source>
</evidence>
<dbReference type="InterPro" id="IPR050638">
    <property type="entry name" value="AA-Vitamin_Transporters"/>
</dbReference>
<feature type="transmembrane region" description="Helical" evidence="5">
    <location>
        <begin position="242"/>
        <end position="262"/>
    </location>
</feature>
<evidence type="ECO:0000259" key="6">
    <source>
        <dbReference type="Pfam" id="PF00892"/>
    </source>
</evidence>
<comment type="caution">
    <text evidence="7">The sequence shown here is derived from an EMBL/GenBank/DDBJ whole genome shotgun (WGS) entry which is preliminary data.</text>
</comment>
<dbReference type="EMBL" id="JAUEDK010000007">
    <property type="protein sequence ID" value="MDN0074439.1"/>
    <property type="molecule type" value="Genomic_DNA"/>
</dbReference>
<comment type="subcellular location">
    <subcellularLocation>
        <location evidence="1">Membrane</location>
        <topology evidence="1">Multi-pass membrane protein</topology>
    </subcellularLocation>
</comment>
<dbReference type="InterPro" id="IPR000620">
    <property type="entry name" value="EamA_dom"/>
</dbReference>
<evidence type="ECO:0000256" key="1">
    <source>
        <dbReference type="ARBA" id="ARBA00004141"/>
    </source>
</evidence>
<keyword evidence="2 5" id="KW-0812">Transmembrane</keyword>
<accession>A0ABT7XLH7</accession>
<dbReference type="SUPFAM" id="SSF103481">
    <property type="entry name" value="Multidrug resistance efflux transporter EmrE"/>
    <property type="match status" value="2"/>
</dbReference>
<evidence type="ECO:0000256" key="3">
    <source>
        <dbReference type="ARBA" id="ARBA00022989"/>
    </source>
</evidence>
<gene>
    <name evidence="7" type="ORF">QU481_05960</name>
</gene>
<feature type="transmembrane region" description="Helical" evidence="5">
    <location>
        <begin position="149"/>
        <end position="169"/>
    </location>
</feature>
<feature type="domain" description="EamA" evidence="6">
    <location>
        <begin position="9"/>
        <end position="136"/>
    </location>
</feature>
<dbReference type="PANTHER" id="PTHR32322">
    <property type="entry name" value="INNER MEMBRANE TRANSPORTER"/>
    <property type="match status" value="1"/>
</dbReference>
<dbReference type="Proteomes" id="UP001168540">
    <property type="component" value="Unassembled WGS sequence"/>
</dbReference>
<feature type="domain" description="EamA" evidence="6">
    <location>
        <begin position="153"/>
        <end position="282"/>
    </location>
</feature>